<dbReference type="Pfam" id="PF00675">
    <property type="entry name" value="Peptidase_M16"/>
    <property type="match status" value="1"/>
</dbReference>
<dbReference type="Proteomes" id="UP000528286">
    <property type="component" value="Unassembled WGS sequence"/>
</dbReference>
<evidence type="ECO:0000259" key="4">
    <source>
        <dbReference type="Pfam" id="PF00675"/>
    </source>
</evidence>
<comment type="similarity">
    <text evidence="1">Belongs to the peptidase M16 family.</text>
</comment>
<keyword evidence="2" id="KW-0645">Protease</keyword>
<dbReference type="Gene3D" id="3.30.830.10">
    <property type="entry name" value="Metalloenzyme, LuxS/M16 peptidase-like"/>
    <property type="match status" value="4"/>
</dbReference>
<sequence>MLIRSPLARIVSASLLAATLSFPLPLGAEQQAPEIEQYKLENGLTVVLAPTRNSQTVSTVVLYEVGSADEKPGRSGFAHLFEHLMFEGTPDVPDYDAAISAVGGENNAYTEWDSTTYHNTGPKEALPEFIRLEADRMANLANGVTQEDLDNQRAVVLNEMRQNTLDSPGGAAVEQMNVELAPAGHPYAHAVIGSIKDLQAARLEDVVAFHRLNYLPDRATLAISGNFDVTRAKADIELTFGLIPAPDRGWAVTRWFNRMLEKIGLGSEAGPVPPLGEPKQLVFKDAVTEPAISMAWPGPEGLSKEAVEHMLLGAVLSTGKSSLQQKLVIDERIANSAGAGFEFRNLGGTFSVSASAAKGVPVEKLETALRTTLGAIAAEGISPEALDAARSQLKEGLDNLPNSPLGFAIGLANAAAWGGDAATWRDQETLAREVTPEELTDLLKSLLDRPAVSVRLLPGPRNATYPPALADSTGALQPEEAPARPDIPMPKLEMDAVAGLELPEMSERVLANGAKLLVYKSSDAQRASIAIVVPGGTTAAEPALADIALGIGSRGLGDTPLVSLDQKLKQEGISLSGNAGAYRSVLGASAPLKKFDTAAFYLSQAIMRPRFDAKEWKAMIEGAMTGIEQRRLDPGYQALRGLVGQIYPANAAEARESTAEGLQALTPERARSIFDGLVQPERATVHVVAALDADDVKARLDKAFAGWTGGRNAPLSPEPVRPTVAEGLTRRPVEGATQSMIIAAMKAPSPETADGPAFDLAVRILGGTFKSRLNLVLREEKGWSYGISAETQGTRGLDNALLYIQAAVDTAHTSDSLGEIRRIVKEMATRPITPEEFETARKTMKSEFLSATANGSSLAGLVVGLESTGYTLGDLATYLKRIDDLTLQDVQAQASRIAAQPIAISVAGDPKQMK</sequence>
<evidence type="ECO:0000256" key="1">
    <source>
        <dbReference type="ARBA" id="ARBA00007261"/>
    </source>
</evidence>
<name>A0A7W6NJS3_9HYPH</name>
<feature type="domain" description="Peptidase M16 N-terminal" evidence="4">
    <location>
        <begin position="46"/>
        <end position="162"/>
    </location>
</feature>
<dbReference type="InterPro" id="IPR007863">
    <property type="entry name" value="Peptidase_M16_C"/>
</dbReference>
<dbReference type="PANTHER" id="PTHR11851:SF49">
    <property type="entry name" value="MITOCHONDRIAL-PROCESSING PEPTIDASE SUBUNIT ALPHA"/>
    <property type="match status" value="1"/>
</dbReference>
<dbReference type="AlphaFoldDB" id="A0A7W6NJS3"/>
<proteinExistence type="inferred from homology"/>
<reference evidence="6 7" key="1">
    <citation type="submission" date="2020-08" db="EMBL/GenBank/DDBJ databases">
        <title>Genomic Encyclopedia of Type Strains, Phase IV (KMG-IV): sequencing the most valuable type-strain genomes for metagenomic binning, comparative biology and taxonomic classification.</title>
        <authorList>
            <person name="Goeker M."/>
        </authorList>
    </citation>
    <scope>NUCLEOTIDE SEQUENCE [LARGE SCALE GENOMIC DNA]</scope>
    <source>
        <strain evidence="6 7">DSM 29853</strain>
    </source>
</reference>
<dbReference type="InterPro" id="IPR011249">
    <property type="entry name" value="Metalloenz_LuxS/M16"/>
</dbReference>
<comment type="caution">
    <text evidence="6">The sequence shown here is derived from an EMBL/GenBank/DDBJ whole genome shotgun (WGS) entry which is preliminary data.</text>
</comment>
<evidence type="ECO:0000313" key="7">
    <source>
        <dbReference type="Proteomes" id="UP000528286"/>
    </source>
</evidence>
<evidence type="ECO:0000313" key="6">
    <source>
        <dbReference type="EMBL" id="MBB4063577.1"/>
    </source>
</evidence>
<dbReference type="InterPro" id="IPR050361">
    <property type="entry name" value="MPP/UQCRC_Complex"/>
</dbReference>
<accession>A0A7W6NJS3</accession>
<protein>
    <submittedName>
        <fullName evidence="6">Putative Zn-dependent peptidase</fullName>
    </submittedName>
</protein>
<keyword evidence="2" id="KW-0482">Metalloprotease</keyword>
<evidence type="ECO:0000259" key="5">
    <source>
        <dbReference type="Pfam" id="PF05193"/>
    </source>
</evidence>
<gene>
    <name evidence="6" type="ORF">GGR23_000738</name>
</gene>
<dbReference type="Pfam" id="PF05193">
    <property type="entry name" value="Peptidase_M16_C"/>
    <property type="match status" value="2"/>
</dbReference>
<keyword evidence="2" id="KW-0378">Hydrolase</keyword>
<dbReference type="EMBL" id="JACIEZ010000001">
    <property type="protein sequence ID" value="MBB4063577.1"/>
    <property type="molecule type" value="Genomic_DNA"/>
</dbReference>
<dbReference type="RefSeq" id="WP_183364757.1">
    <property type="nucleotide sequence ID" value="NZ_JACIEZ010000001.1"/>
</dbReference>
<feature type="domain" description="Peptidase M16 C-terminal" evidence="5">
    <location>
        <begin position="665"/>
        <end position="843"/>
    </location>
</feature>
<feature type="domain" description="Peptidase M16 C-terminal" evidence="5">
    <location>
        <begin position="203"/>
        <end position="393"/>
    </location>
</feature>
<keyword evidence="7" id="KW-1185">Reference proteome</keyword>
<dbReference type="InterPro" id="IPR011765">
    <property type="entry name" value="Pept_M16_N"/>
</dbReference>
<dbReference type="SUPFAM" id="SSF63411">
    <property type="entry name" value="LuxS/MPP-like metallohydrolase"/>
    <property type="match status" value="4"/>
</dbReference>
<feature type="signal peptide" evidence="3">
    <location>
        <begin position="1"/>
        <end position="28"/>
    </location>
</feature>
<evidence type="ECO:0000256" key="3">
    <source>
        <dbReference type="SAM" id="SignalP"/>
    </source>
</evidence>
<feature type="chain" id="PRO_5030676835" evidence="3">
    <location>
        <begin position="29"/>
        <end position="914"/>
    </location>
</feature>
<dbReference type="GO" id="GO:0046872">
    <property type="term" value="F:metal ion binding"/>
    <property type="evidence" value="ECO:0007669"/>
    <property type="project" value="InterPro"/>
</dbReference>
<organism evidence="6 7">
    <name type="scientific">Gellertiella hungarica</name>
    <dbReference type="NCBI Taxonomy" id="1572859"/>
    <lineage>
        <taxon>Bacteria</taxon>
        <taxon>Pseudomonadati</taxon>
        <taxon>Pseudomonadota</taxon>
        <taxon>Alphaproteobacteria</taxon>
        <taxon>Hyphomicrobiales</taxon>
        <taxon>Rhizobiaceae</taxon>
        <taxon>Gellertiella</taxon>
    </lineage>
</organism>
<evidence type="ECO:0000256" key="2">
    <source>
        <dbReference type="ARBA" id="ARBA00023049"/>
    </source>
</evidence>
<keyword evidence="3" id="KW-0732">Signal</keyword>
<dbReference type="PANTHER" id="PTHR11851">
    <property type="entry name" value="METALLOPROTEASE"/>
    <property type="match status" value="1"/>
</dbReference>